<evidence type="ECO:0000313" key="2">
    <source>
        <dbReference type="EMBL" id="RYC03435.1"/>
    </source>
</evidence>
<dbReference type="RefSeq" id="WP_129453990.1">
    <property type="nucleotide sequence ID" value="NZ_JACXYX010000008.1"/>
</dbReference>
<keyword evidence="3" id="KW-1185">Reference proteome</keyword>
<reference evidence="2 3" key="1">
    <citation type="submission" date="2019-01" db="EMBL/GenBank/DDBJ databases">
        <title>Novel species of Nocardioides.</title>
        <authorList>
            <person name="Liu Q."/>
            <person name="Xin Y.-H."/>
        </authorList>
    </citation>
    <scope>NUCLEOTIDE SEQUENCE [LARGE SCALE GENOMIC DNA]</scope>
    <source>
        <strain evidence="2 3">CGMCC 4.6875</strain>
    </source>
</reference>
<evidence type="ECO:0000256" key="1">
    <source>
        <dbReference type="SAM" id="Phobius"/>
    </source>
</evidence>
<name>A0A4Q2SDN9_9ACTN</name>
<accession>A0A4Q2SDN9</accession>
<sequence length="208" mass="22921">MDDPGTFSSELVLRAGWWRQFVQEAVAVAWSAGTVVASWIVWARWERAVELLVIAVLLSAWCLYAGASWVRRGLRRLRLFRSGIPTLVLDDLGARVRHPFGNLDGAYLAWTECAAVVVSRPPTAGRVPDSFRAYVELVPLAPDRVEGTPSRADQRTGILDRSPADVRMVWLELTGVGRTAAEAAEWIRARRPGLTVVDSLGGQSARTE</sequence>
<keyword evidence="1" id="KW-0472">Membrane</keyword>
<keyword evidence="1" id="KW-1133">Transmembrane helix</keyword>
<dbReference type="Proteomes" id="UP000293291">
    <property type="component" value="Unassembled WGS sequence"/>
</dbReference>
<dbReference type="AlphaFoldDB" id="A0A4Q2SDN9"/>
<feature type="transmembrane region" description="Helical" evidence="1">
    <location>
        <begin position="21"/>
        <end position="42"/>
    </location>
</feature>
<protein>
    <submittedName>
        <fullName evidence="2">Uncharacterized protein</fullName>
    </submittedName>
</protein>
<feature type="transmembrane region" description="Helical" evidence="1">
    <location>
        <begin position="48"/>
        <end position="70"/>
    </location>
</feature>
<comment type="caution">
    <text evidence="2">The sequence shown here is derived from an EMBL/GenBank/DDBJ whole genome shotgun (WGS) entry which is preliminary data.</text>
</comment>
<keyword evidence="1" id="KW-0812">Transmembrane</keyword>
<proteinExistence type="predicted"/>
<dbReference type="OrthoDB" id="9832452at2"/>
<dbReference type="EMBL" id="SDWU01000005">
    <property type="protein sequence ID" value="RYC03435.1"/>
    <property type="molecule type" value="Genomic_DNA"/>
</dbReference>
<evidence type="ECO:0000313" key="3">
    <source>
        <dbReference type="Proteomes" id="UP000293291"/>
    </source>
</evidence>
<gene>
    <name evidence="2" type="ORF">EUA07_05455</name>
</gene>
<organism evidence="2 3">
    <name type="scientific">Nocardioides ganghwensis</name>
    <dbReference type="NCBI Taxonomy" id="252230"/>
    <lineage>
        <taxon>Bacteria</taxon>
        <taxon>Bacillati</taxon>
        <taxon>Actinomycetota</taxon>
        <taxon>Actinomycetes</taxon>
        <taxon>Propionibacteriales</taxon>
        <taxon>Nocardioidaceae</taxon>
        <taxon>Nocardioides</taxon>
    </lineage>
</organism>